<organism evidence="2 3">
    <name type="scientific">Stachybotrys chlorohalonatus (strain IBT 40285)</name>
    <dbReference type="NCBI Taxonomy" id="1283841"/>
    <lineage>
        <taxon>Eukaryota</taxon>
        <taxon>Fungi</taxon>
        <taxon>Dikarya</taxon>
        <taxon>Ascomycota</taxon>
        <taxon>Pezizomycotina</taxon>
        <taxon>Sordariomycetes</taxon>
        <taxon>Hypocreomycetidae</taxon>
        <taxon>Hypocreales</taxon>
        <taxon>Stachybotryaceae</taxon>
        <taxon>Stachybotrys</taxon>
    </lineage>
</organism>
<feature type="compositionally biased region" description="Polar residues" evidence="1">
    <location>
        <begin position="507"/>
        <end position="520"/>
    </location>
</feature>
<feature type="compositionally biased region" description="Basic and acidic residues" evidence="1">
    <location>
        <begin position="38"/>
        <end position="56"/>
    </location>
</feature>
<feature type="region of interest" description="Disordered" evidence="1">
    <location>
        <begin position="912"/>
        <end position="985"/>
    </location>
</feature>
<proteinExistence type="predicted"/>
<feature type="compositionally biased region" description="Polar residues" evidence="1">
    <location>
        <begin position="1205"/>
        <end position="1225"/>
    </location>
</feature>
<dbReference type="Proteomes" id="UP000028524">
    <property type="component" value="Unassembled WGS sequence"/>
</dbReference>
<feature type="compositionally biased region" description="Low complexity" evidence="1">
    <location>
        <begin position="938"/>
        <end position="955"/>
    </location>
</feature>
<feature type="compositionally biased region" description="Basic and acidic residues" evidence="1">
    <location>
        <begin position="775"/>
        <end position="788"/>
    </location>
</feature>
<feature type="compositionally biased region" description="Basic residues" evidence="1">
    <location>
        <begin position="119"/>
        <end position="142"/>
    </location>
</feature>
<feature type="compositionally biased region" description="Polar residues" evidence="1">
    <location>
        <begin position="912"/>
        <end position="929"/>
    </location>
</feature>
<reference evidence="2 3" key="1">
    <citation type="journal article" date="2014" name="BMC Genomics">
        <title>Comparative genome sequencing reveals chemotype-specific gene clusters in the toxigenic black mold Stachybotrys.</title>
        <authorList>
            <person name="Semeiks J."/>
            <person name="Borek D."/>
            <person name="Otwinowski Z."/>
            <person name="Grishin N.V."/>
        </authorList>
    </citation>
    <scope>NUCLEOTIDE SEQUENCE [LARGE SCALE GENOMIC DNA]</scope>
    <source>
        <strain evidence="2 3">IBT 40285</strain>
    </source>
</reference>
<dbReference type="OrthoDB" id="5415512at2759"/>
<feature type="region of interest" description="Disordered" evidence="1">
    <location>
        <begin position="1190"/>
        <end position="1225"/>
    </location>
</feature>
<dbReference type="STRING" id="1283841.A0A084QE28"/>
<evidence type="ECO:0000313" key="3">
    <source>
        <dbReference type="Proteomes" id="UP000028524"/>
    </source>
</evidence>
<feature type="compositionally biased region" description="Polar residues" evidence="1">
    <location>
        <begin position="272"/>
        <end position="291"/>
    </location>
</feature>
<feature type="compositionally biased region" description="Low complexity" evidence="1">
    <location>
        <begin position="789"/>
        <end position="804"/>
    </location>
</feature>
<keyword evidence="3" id="KW-1185">Reference proteome</keyword>
<name>A0A084QE28_STAC4</name>
<feature type="region of interest" description="Disordered" evidence="1">
    <location>
        <begin position="311"/>
        <end position="427"/>
    </location>
</feature>
<feature type="compositionally biased region" description="Basic and acidic residues" evidence="1">
    <location>
        <begin position="94"/>
        <end position="105"/>
    </location>
</feature>
<feature type="region of interest" description="Disordered" evidence="1">
    <location>
        <begin position="38"/>
        <end position="298"/>
    </location>
</feature>
<feature type="compositionally biased region" description="Polar residues" evidence="1">
    <location>
        <begin position="567"/>
        <end position="577"/>
    </location>
</feature>
<feature type="compositionally biased region" description="Basic residues" evidence="1">
    <location>
        <begin position="343"/>
        <end position="352"/>
    </location>
</feature>
<feature type="compositionally biased region" description="Low complexity" evidence="1">
    <location>
        <begin position="865"/>
        <end position="875"/>
    </location>
</feature>
<feature type="region of interest" description="Disordered" evidence="1">
    <location>
        <begin position="1070"/>
        <end position="1096"/>
    </location>
</feature>
<feature type="region of interest" description="Disordered" evidence="1">
    <location>
        <begin position="1131"/>
        <end position="1169"/>
    </location>
</feature>
<evidence type="ECO:0000313" key="2">
    <source>
        <dbReference type="EMBL" id="KFA62213.1"/>
    </source>
</evidence>
<evidence type="ECO:0000256" key="1">
    <source>
        <dbReference type="SAM" id="MobiDB-lite"/>
    </source>
</evidence>
<feature type="region of interest" description="Disordered" evidence="1">
    <location>
        <begin position="824"/>
        <end position="896"/>
    </location>
</feature>
<feature type="region of interest" description="Disordered" evidence="1">
    <location>
        <begin position="1000"/>
        <end position="1027"/>
    </location>
</feature>
<feature type="region of interest" description="Disordered" evidence="1">
    <location>
        <begin position="464"/>
        <end position="520"/>
    </location>
</feature>
<sequence length="1361" mass="149313">MAPRNRSRSLFRKNSREFDLLGAMFNVPTTELAWKQEEKKYRKKHCLDSPKEESQPKQKVARQVPRKPSPVKPPLKRGSTARIAATTNTSVPGAKERHARSESAEKPVQIQIDTVIVNHNRRRKTKPPSRRSPEHKKPRAHSSKAQAQDEDSDVDTTASINGDTSSVSASIPSMDDASSSSEASISSEETASSVQPRRAFRSPPPPARVSSSSSKQRLGSGPSSRQVTTPLPSHNRTKFHTSAQKEASVSRSHSKSRSSPAKPPSKSRIPRTQSKSRQKALQISSEVQPSSKEAPLASCLKKSSSAPLVNLCEDSQSNVPSESSSVISENTEETISDPVPSTRRQKAPKKHSSQQPNSRRSPPKQDAAPRVSPLQQAPPTMPPGGRQFPHAQQVLPDMPPGQQFPQQINPSQFQHQPFSQQQYAQQQPQLYGQPQFPYNNIWPVAPQAPQYALAIPPFQPAAAAAPVPEQATGNIPGLNPPHLPHPVLQKTTDPVVEKDATKAAQKTPATVAQKTPAQTKQMPGVLMNELQCIQRDIDSKKKKLAARPGDLGLEVDLKNLQHQLNSTLNSITGSSPGVTRAEKTSKDASIPEATPEDKATAIDNKATASAHSSRENTKLRKAVLDYAASRDNASSAHQSRSEVQTLVLSQSHEAVKPPIATSQRSKSPDPVLRHQLCSGCSAVRSNDYQARYPLLPGQKRVPNYCTKCRAKRRKKRGMGNFHYCTGCGRFRSSQYQKDHPAAKGGPLIPNYCVRCTHERTVDEALEETTVVHWSKDSRDTAVRSKKETASASAASSKTASERSTPSLSMRASTDLFCRWKQQNDLGSDEENSAKNDTSANPRISLSSPITFNATKGQPVHITKQSSSSSTHSAGWSHHRPKLMPTVPIAKNANSADEEVSYKAPYIEEMTSPTLIENGITPRQSVTASGAPTGKSDETATASSNTASSTRSQARSQSRRTSENLTGGNKRRSTTCAKTYSRPSPLVHDSEADLEWRLGHNDQDYSSSKQPWQRKRRESSEFNAPYDGSAEKSWKFPAFAPCSPFKDYVDQCGAEQDASFIDDATPSFSRGAFSQNFAQPDHDWKPSPAPGDAANDTTEHDRYYYYESPSSYDTDSPSGFPRFGRDFQKRFHADSQDQPSPLASASSSVNRVNGPALQDDREHTSHGRKPLGSFFSYRSIFSGYGAATPPDFNQSFVDDDNRHGESGNSNTPPSKNPYYTPQRSFFTPSAYPRRRAWNTNRSWEGGSGRRYVSRMQQQDSVVPEPIIEEPPSEVGSPVTERAKLIGEYNTVSNTMLLYTPLTPPGEAEYRDVEDVTIVKTRSTIPSKQGDKSDSELEVEEVETLGVQKAGSGTSPEDAEPRS</sequence>
<feature type="region of interest" description="Disordered" evidence="1">
    <location>
        <begin position="567"/>
        <end position="616"/>
    </location>
</feature>
<protein>
    <submittedName>
        <fullName evidence="2">Uncharacterized protein</fullName>
    </submittedName>
</protein>
<feature type="compositionally biased region" description="Polar residues" evidence="1">
    <location>
        <begin position="155"/>
        <end position="167"/>
    </location>
</feature>
<feature type="compositionally biased region" description="Polar residues" evidence="1">
    <location>
        <begin position="1135"/>
        <end position="1150"/>
    </location>
</feature>
<feature type="compositionally biased region" description="Polar residues" evidence="1">
    <location>
        <begin position="834"/>
        <end position="855"/>
    </location>
</feature>
<feature type="compositionally biased region" description="Low complexity" evidence="1">
    <location>
        <begin position="412"/>
        <end position="427"/>
    </location>
</feature>
<feature type="region of interest" description="Disordered" evidence="1">
    <location>
        <begin position="1321"/>
        <end position="1361"/>
    </location>
</feature>
<dbReference type="OMA" id="RCTHERT"/>
<dbReference type="InParanoid" id="A0A084QE28"/>
<accession>A0A084QE28</accession>
<feature type="region of interest" description="Disordered" evidence="1">
    <location>
        <begin position="775"/>
        <end position="809"/>
    </location>
</feature>
<feature type="compositionally biased region" description="Low complexity" evidence="1">
    <location>
        <begin position="208"/>
        <end position="224"/>
    </location>
</feature>
<feature type="compositionally biased region" description="Polar residues" evidence="1">
    <location>
        <begin position="225"/>
        <end position="247"/>
    </location>
</feature>
<dbReference type="EMBL" id="KL660811">
    <property type="protein sequence ID" value="KFA62213.1"/>
    <property type="molecule type" value="Genomic_DNA"/>
</dbReference>
<feature type="compositionally biased region" description="Low complexity" evidence="1">
    <location>
        <begin position="257"/>
        <end position="271"/>
    </location>
</feature>
<feature type="compositionally biased region" description="Low complexity" evidence="1">
    <location>
        <begin position="315"/>
        <end position="329"/>
    </location>
</feature>
<dbReference type="HOGENOM" id="CLU_257180_0_0_1"/>
<gene>
    <name evidence="2" type="ORF">S40285_08161</name>
</gene>
<feature type="compositionally biased region" description="Low complexity" evidence="1">
    <location>
        <begin position="168"/>
        <end position="197"/>
    </location>
</feature>